<keyword evidence="3" id="KW-1185">Reference proteome</keyword>
<gene>
    <name evidence="2" type="ORF">CVT26_007607</name>
</gene>
<evidence type="ECO:0000313" key="2">
    <source>
        <dbReference type="EMBL" id="PPQ71773.1"/>
    </source>
</evidence>
<proteinExistence type="predicted"/>
<dbReference type="EMBL" id="NHYE01005488">
    <property type="protein sequence ID" value="PPQ71773.1"/>
    <property type="molecule type" value="Genomic_DNA"/>
</dbReference>
<feature type="compositionally biased region" description="Basic and acidic residues" evidence="1">
    <location>
        <begin position="20"/>
        <end position="30"/>
    </location>
</feature>
<protein>
    <recommendedName>
        <fullName evidence="4">BTB domain-containing protein</fullName>
    </recommendedName>
</protein>
<comment type="caution">
    <text evidence="2">The sequence shown here is derived from an EMBL/GenBank/DDBJ whole genome shotgun (WGS) entry which is preliminary data.</text>
</comment>
<evidence type="ECO:0008006" key="4">
    <source>
        <dbReference type="Google" id="ProtNLM"/>
    </source>
</evidence>
<evidence type="ECO:0000313" key="3">
    <source>
        <dbReference type="Proteomes" id="UP000284706"/>
    </source>
</evidence>
<sequence length="331" mass="36496">MDPDWDSVLQFVADPLDGDYSQKQDIHSERPALQVPTPPQSHDGSPVVEDPGEPSTLVSVSTTFYPGAQLHSIPPDIVLLSSDSVFFYVHSHILIAASENGFRGLLPPPSPAKDQNSVVPIPENSVVLNILLHTVYDLSCAPYSPTFPSLVTAVNRLPVYGIPPKVRIAPSTPLFSVLLSHAPLYPLELYALAASHDLYDLAVSTSSHLLSFPLSTLTDQMAERIGPVYLKRLFFLHFGRSDALKRVLLPPPNSHAPTPLCDFQEQKKLTRAWALASAYLAWDARPDLSTSTMESALRPLAEHLTCEDCRQALRDRIKNLVVQWSVVKRTI</sequence>
<feature type="region of interest" description="Disordered" evidence="1">
    <location>
        <begin position="16"/>
        <end position="54"/>
    </location>
</feature>
<dbReference type="Proteomes" id="UP000284706">
    <property type="component" value="Unassembled WGS sequence"/>
</dbReference>
<name>A0A409VZW3_9AGAR</name>
<reference evidence="2 3" key="1">
    <citation type="journal article" date="2018" name="Evol. Lett.">
        <title>Horizontal gene cluster transfer increased hallucinogenic mushroom diversity.</title>
        <authorList>
            <person name="Reynolds H.T."/>
            <person name="Vijayakumar V."/>
            <person name="Gluck-Thaler E."/>
            <person name="Korotkin H.B."/>
            <person name="Matheny P.B."/>
            <person name="Slot J.C."/>
        </authorList>
    </citation>
    <scope>NUCLEOTIDE SEQUENCE [LARGE SCALE GENOMIC DNA]</scope>
    <source>
        <strain evidence="2 3">SRW20</strain>
    </source>
</reference>
<dbReference type="OrthoDB" id="3265815at2759"/>
<evidence type="ECO:0000256" key="1">
    <source>
        <dbReference type="SAM" id="MobiDB-lite"/>
    </source>
</evidence>
<dbReference type="STRING" id="231916.A0A409VZW3"/>
<dbReference type="InParanoid" id="A0A409VZW3"/>
<accession>A0A409VZW3</accession>
<dbReference type="AlphaFoldDB" id="A0A409VZW3"/>
<organism evidence="2 3">
    <name type="scientific">Gymnopilus dilepis</name>
    <dbReference type="NCBI Taxonomy" id="231916"/>
    <lineage>
        <taxon>Eukaryota</taxon>
        <taxon>Fungi</taxon>
        <taxon>Dikarya</taxon>
        <taxon>Basidiomycota</taxon>
        <taxon>Agaricomycotina</taxon>
        <taxon>Agaricomycetes</taxon>
        <taxon>Agaricomycetidae</taxon>
        <taxon>Agaricales</taxon>
        <taxon>Agaricineae</taxon>
        <taxon>Hymenogastraceae</taxon>
        <taxon>Gymnopilus</taxon>
    </lineage>
</organism>